<protein>
    <submittedName>
        <fullName evidence="3">Uncharacterized protein</fullName>
    </submittedName>
</protein>
<gene>
    <name evidence="3" type="ORF">GALMADRAFT_1034324</name>
</gene>
<keyword evidence="2" id="KW-0812">Transmembrane</keyword>
<evidence type="ECO:0000313" key="3">
    <source>
        <dbReference type="EMBL" id="KDR68532.1"/>
    </source>
</evidence>
<dbReference type="AlphaFoldDB" id="A0A067SEW0"/>
<evidence type="ECO:0000313" key="4">
    <source>
        <dbReference type="Proteomes" id="UP000027222"/>
    </source>
</evidence>
<feature type="region of interest" description="Disordered" evidence="1">
    <location>
        <begin position="1"/>
        <end position="69"/>
    </location>
</feature>
<dbReference type="Proteomes" id="UP000027222">
    <property type="component" value="Unassembled WGS sequence"/>
</dbReference>
<dbReference type="EMBL" id="KL142407">
    <property type="protein sequence ID" value="KDR68532.1"/>
    <property type="molecule type" value="Genomic_DNA"/>
</dbReference>
<accession>A0A067SEW0</accession>
<reference evidence="4" key="1">
    <citation type="journal article" date="2014" name="Proc. Natl. Acad. Sci. U.S.A.">
        <title>Extensive sampling of basidiomycete genomes demonstrates inadequacy of the white-rot/brown-rot paradigm for wood decay fungi.</title>
        <authorList>
            <person name="Riley R."/>
            <person name="Salamov A.A."/>
            <person name="Brown D.W."/>
            <person name="Nagy L.G."/>
            <person name="Floudas D."/>
            <person name="Held B.W."/>
            <person name="Levasseur A."/>
            <person name="Lombard V."/>
            <person name="Morin E."/>
            <person name="Otillar R."/>
            <person name="Lindquist E.A."/>
            <person name="Sun H."/>
            <person name="LaButti K.M."/>
            <person name="Schmutz J."/>
            <person name="Jabbour D."/>
            <person name="Luo H."/>
            <person name="Baker S.E."/>
            <person name="Pisabarro A.G."/>
            <person name="Walton J.D."/>
            <person name="Blanchette R.A."/>
            <person name="Henrissat B."/>
            <person name="Martin F."/>
            <person name="Cullen D."/>
            <person name="Hibbett D.S."/>
            <person name="Grigoriev I.V."/>
        </authorList>
    </citation>
    <scope>NUCLEOTIDE SEQUENCE [LARGE SCALE GENOMIC DNA]</scope>
    <source>
        <strain evidence="4">CBS 339.88</strain>
    </source>
</reference>
<evidence type="ECO:0000256" key="1">
    <source>
        <dbReference type="SAM" id="MobiDB-lite"/>
    </source>
</evidence>
<organism evidence="3 4">
    <name type="scientific">Galerina marginata (strain CBS 339.88)</name>
    <dbReference type="NCBI Taxonomy" id="685588"/>
    <lineage>
        <taxon>Eukaryota</taxon>
        <taxon>Fungi</taxon>
        <taxon>Dikarya</taxon>
        <taxon>Basidiomycota</taxon>
        <taxon>Agaricomycotina</taxon>
        <taxon>Agaricomycetes</taxon>
        <taxon>Agaricomycetidae</taxon>
        <taxon>Agaricales</taxon>
        <taxon>Agaricineae</taxon>
        <taxon>Strophariaceae</taxon>
        <taxon>Galerina</taxon>
    </lineage>
</organism>
<dbReference type="HOGENOM" id="CLU_2184179_0_0_1"/>
<sequence>MPIIATPNLRPTGGLVRNRPTITPDRSLLRTRRRTEDSDPQKAVALPSSGGRRGPSVYPRTSSNLQATAEEYRSRTYRTDRRTLPKELFLFIFAFLVAFKTYGGFQKKK</sequence>
<evidence type="ECO:0000256" key="2">
    <source>
        <dbReference type="SAM" id="Phobius"/>
    </source>
</evidence>
<name>A0A067SEW0_GALM3</name>
<feature type="transmembrane region" description="Helical" evidence="2">
    <location>
        <begin position="88"/>
        <end position="105"/>
    </location>
</feature>
<keyword evidence="2" id="KW-0472">Membrane</keyword>
<keyword evidence="4" id="KW-1185">Reference proteome</keyword>
<proteinExistence type="predicted"/>
<keyword evidence="2" id="KW-1133">Transmembrane helix</keyword>